<dbReference type="InterPro" id="IPR010095">
    <property type="entry name" value="Cas12f1-like_TNB"/>
</dbReference>
<proteinExistence type="predicted"/>
<evidence type="ECO:0000256" key="3">
    <source>
        <dbReference type="SAM" id="MobiDB-lite"/>
    </source>
</evidence>
<dbReference type="GO" id="GO:0003677">
    <property type="term" value="F:DNA binding"/>
    <property type="evidence" value="ECO:0007669"/>
    <property type="project" value="UniProtKB-KW"/>
</dbReference>
<keyword evidence="6" id="KW-1185">Reference proteome</keyword>
<keyword evidence="2" id="KW-0175">Coiled coil</keyword>
<dbReference type="Pfam" id="PF07282">
    <property type="entry name" value="Cas12f1-like_TNB"/>
    <property type="match status" value="1"/>
</dbReference>
<protein>
    <submittedName>
        <fullName evidence="5">Putative transposase DNA-binding domain-containing protein</fullName>
    </submittedName>
</protein>
<dbReference type="Proteomes" id="UP000198771">
    <property type="component" value="Unassembled WGS sequence"/>
</dbReference>
<feature type="domain" description="Cas12f1-like TNB" evidence="4">
    <location>
        <begin position="518"/>
        <end position="582"/>
    </location>
</feature>
<dbReference type="RefSeq" id="WP_092118774.1">
    <property type="nucleotide sequence ID" value="NZ_FMXO01000006.1"/>
</dbReference>
<name>A0A1G6C0E2_9BACT</name>
<evidence type="ECO:0000313" key="6">
    <source>
        <dbReference type="Proteomes" id="UP000198771"/>
    </source>
</evidence>
<evidence type="ECO:0000256" key="2">
    <source>
        <dbReference type="SAM" id="Coils"/>
    </source>
</evidence>
<reference evidence="5 6" key="1">
    <citation type="submission" date="2016-10" db="EMBL/GenBank/DDBJ databases">
        <authorList>
            <person name="de Groot N.N."/>
        </authorList>
    </citation>
    <scope>NUCLEOTIDE SEQUENCE [LARGE SCALE GENOMIC DNA]</scope>
    <source>
        <strain evidence="5 6">ASO4-2</strain>
    </source>
</reference>
<keyword evidence="1 5" id="KW-0238">DNA-binding</keyword>
<dbReference type="EMBL" id="FMXO01000006">
    <property type="protein sequence ID" value="SDB26288.1"/>
    <property type="molecule type" value="Genomic_DNA"/>
</dbReference>
<evidence type="ECO:0000259" key="4">
    <source>
        <dbReference type="Pfam" id="PF07282"/>
    </source>
</evidence>
<gene>
    <name evidence="5" type="ORF">SAMN05660653_01256</name>
</gene>
<feature type="coiled-coil region" evidence="2">
    <location>
        <begin position="68"/>
        <end position="123"/>
    </location>
</feature>
<dbReference type="OrthoDB" id="5788308at2"/>
<evidence type="ECO:0000313" key="5">
    <source>
        <dbReference type="EMBL" id="SDB26288.1"/>
    </source>
</evidence>
<feature type="region of interest" description="Disordered" evidence="3">
    <location>
        <begin position="222"/>
        <end position="241"/>
    </location>
</feature>
<dbReference type="STRING" id="617002.SAMN05660653_01256"/>
<organism evidence="5 6">
    <name type="scientific">Desulfonatronum thiosulfatophilum</name>
    <dbReference type="NCBI Taxonomy" id="617002"/>
    <lineage>
        <taxon>Bacteria</taxon>
        <taxon>Pseudomonadati</taxon>
        <taxon>Thermodesulfobacteriota</taxon>
        <taxon>Desulfovibrionia</taxon>
        <taxon>Desulfovibrionales</taxon>
        <taxon>Desulfonatronaceae</taxon>
        <taxon>Desulfonatronum</taxon>
    </lineage>
</organism>
<dbReference type="AlphaFoldDB" id="A0A1G6C0E2"/>
<evidence type="ECO:0000256" key="1">
    <source>
        <dbReference type="ARBA" id="ARBA00023125"/>
    </source>
</evidence>
<accession>A0A1G6C0E2</accession>
<sequence length="600" mass="69163">MPPRIYKYGLGKNIEGPDQRLPDQVFEQFRLQNRFWNALVEIEKAHAVKYDELRTGADARLGAVQERIDSMNESLEHINSDIKAQRKNARKVVPTDPATKKQIADIKGQIKALKIERKELRERIKGIIRPQAEALNTQRLQEINDKRREFAALGLYWCNYNAVLNSMETARKHILRKRAQGLPADFTFRPFTGQGRLTVQLMHGPPFSEILEGINTQLQLGPVPDDTWTSPDRAERRRLSRTQGRIRIGSEGFQGREPIWFEFPIVLHRPVPEEGKIKKAQVSRRKVGLDWVWELDLTVVLPEVQPEAQREPQTGAQPGQVRKVQHCIGLDLGWRKTDDGLRVAAWVDSDGQQGVFRLDVGYVATQDRLDGLKSVLDKNRDQITAQLLDWGKQHEHLPHWLDLQKVSVVKSHQYFLHLADTWANDRQEADQEVFEDLAQWRKRFVHLYSWHSNLSRKMRYRRREAFRLFAKKLAETYTHVFLEEFNLAWSSRKKDAEDTPLALQRASNKWARVASPGAFRQELQNFCNKTGSLLIFGKSDKASRTCPECKNKIAKDMSARIMVICEACRAEYDQDLGAAANVLCKGMENHFGKQPEDLAG</sequence>